<comment type="caution">
    <text evidence="2">The sequence shown here is derived from an EMBL/GenBank/DDBJ whole genome shotgun (WGS) entry which is preliminary data.</text>
</comment>
<proteinExistence type="predicted"/>
<reference evidence="2" key="1">
    <citation type="journal article" date="2023" name="G3 (Bethesda)">
        <title>Whole genome assemblies of Zophobas morio and Tenebrio molitor.</title>
        <authorList>
            <person name="Kaur S."/>
            <person name="Stinson S.A."/>
            <person name="diCenzo G.C."/>
        </authorList>
    </citation>
    <scope>NUCLEOTIDE SEQUENCE</scope>
    <source>
        <strain evidence="2">QUZm001</strain>
    </source>
</reference>
<protein>
    <submittedName>
        <fullName evidence="2">Uncharacterized protein</fullName>
    </submittedName>
</protein>
<dbReference type="AlphaFoldDB" id="A0AA38M8F9"/>
<dbReference type="Proteomes" id="UP001168821">
    <property type="component" value="Unassembled WGS sequence"/>
</dbReference>
<dbReference type="EMBL" id="JALNTZ010000006">
    <property type="protein sequence ID" value="KAJ3647465.1"/>
    <property type="molecule type" value="Genomic_DNA"/>
</dbReference>
<organism evidence="2 3">
    <name type="scientific">Zophobas morio</name>
    <dbReference type="NCBI Taxonomy" id="2755281"/>
    <lineage>
        <taxon>Eukaryota</taxon>
        <taxon>Metazoa</taxon>
        <taxon>Ecdysozoa</taxon>
        <taxon>Arthropoda</taxon>
        <taxon>Hexapoda</taxon>
        <taxon>Insecta</taxon>
        <taxon>Pterygota</taxon>
        <taxon>Neoptera</taxon>
        <taxon>Endopterygota</taxon>
        <taxon>Coleoptera</taxon>
        <taxon>Polyphaga</taxon>
        <taxon>Cucujiformia</taxon>
        <taxon>Tenebrionidae</taxon>
        <taxon>Zophobas</taxon>
    </lineage>
</organism>
<gene>
    <name evidence="2" type="ORF">Zmor_019343</name>
</gene>
<evidence type="ECO:0000313" key="2">
    <source>
        <dbReference type="EMBL" id="KAJ3647465.1"/>
    </source>
</evidence>
<feature type="region of interest" description="Disordered" evidence="1">
    <location>
        <begin position="1"/>
        <end position="74"/>
    </location>
</feature>
<keyword evidence="3" id="KW-1185">Reference proteome</keyword>
<evidence type="ECO:0000313" key="3">
    <source>
        <dbReference type="Proteomes" id="UP001168821"/>
    </source>
</evidence>
<evidence type="ECO:0000256" key="1">
    <source>
        <dbReference type="SAM" id="MobiDB-lite"/>
    </source>
</evidence>
<feature type="compositionally biased region" description="Basic and acidic residues" evidence="1">
    <location>
        <begin position="52"/>
        <end position="64"/>
    </location>
</feature>
<sequence>MDGNKLELTGKPTPDVPTSYKAIPEADMEEEAVTRPKSLVKSKPATPEVDGADEKMLPKEEEVKVSPNEKQNGDAKLDIGECFLMMQELSLGRQGCIM</sequence>
<accession>A0AA38M8F9</accession>
<name>A0AA38M8F9_9CUCU</name>